<evidence type="ECO:0000313" key="8">
    <source>
        <dbReference type="Proteomes" id="UP000663722"/>
    </source>
</evidence>
<dbReference type="EMBL" id="CP061800">
    <property type="protein sequence ID" value="QTA92225.1"/>
    <property type="molecule type" value="Genomic_DNA"/>
</dbReference>
<dbReference type="AlphaFoldDB" id="A0A975BUT6"/>
<feature type="transmembrane region" description="Helical" evidence="6">
    <location>
        <begin position="138"/>
        <end position="160"/>
    </location>
</feature>
<feature type="transmembrane region" description="Helical" evidence="6">
    <location>
        <begin position="78"/>
        <end position="99"/>
    </location>
</feature>
<evidence type="ECO:0000256" key="1">
    <source>
        <dbReference type="ARBA" id="ARBA00004651"/>
    </source>
</evidence>
<evidence type="ECO:0000256" key="5">
    <source>
        <dbReference type="ARBA" id="ARBA00023136"/>
    </source>
</evidence>
<evidence type="ECO:0000256" key="6">
    <source>
        <dbReference type="SAM" id="Phobius"/>
    </source>
</evidence>
<dbReference type="GO" id="GO:0022857">
    <property type="term" value="F:transmembrane transporter activity"/>
    <property type="evidence" value="ECO:0007669"/>
    <property type="project" value="InterPro"/>
</dbReference>
<dbReference type="GO" id="GO:0005886">
    <property type="term" value="C:plasma membrane"/>
    <property type="evidence" value="ECO:0007669"/>
    <property type="project" value="UniProtKB-SubCell"/>
</dbReference>
<feature type="transmembrane region" description="Helical" evidence="6">
    <location>
        <begin position="291"/>
        <end position="310"/>
    </location>
</feature>
<proteinExistence type="predicted"/>
<gene>
    <name evidence="7" type="ORF">dnm_083010</name>
</gene>
<accession>A0A975BUT6</accession>
<dbReference type="Proteomes" id="UP000663722">
    <property type="component" value="Chromosome"/>
</dbReference>
<evidence type="ECO:0000256" key="2">
    <source>
        <dbReference type="ARBA" id="ARBA00022475"/>
    </source>
</evidence>
<dbReference type="KEGG" id="dmm:dnm_083010"/>
<feature type="transmembrane region" description="Helical" evidence="6">
    <location>
        <begin position="7"/>
        <end position="30"/>
    </location>
</feature>
<keyword evidence="2" id="KW-1003">Cell membrane</keyword>
<reference evidence="7" key="1">
    <citation type="journal article" date="2021" name="Microb. Physiol.">
        <title>Proteogenomic Insights into the Physiology of Marine, Sulfate-Reducing, Filamentous Desulfonema limicola and Desulfonema magnum.</title>
        <authorList>
            <person name="Schnaars V."/>
            <person name="Wohlbrand L."/>
            <person name="Scheve S."/>
            <person name="Hinrichs C."/>
            <person name="Reinhardt R."/>
            <person name="Rabus R."/>
        </authorList>
    </citation>
    <scope>NUCLEOTIDE SEQUENCE</scope>
    <source>
        <strain evidence="7">4be13</strain>
    </source>
</reference>
<evidence type="ECO:0000256" key="4">
    <source>
        <dbReference type="ARBA" id="ARBA00022989"/>
    </source>
</evidence>
<dbReference type="PANTHER" id="PTHR47089:SF1">
    <property type="entry name" value="GUANOSINE ABC TRANSPORTER PERMEASE PROTEIN NUPP"/>
    <property type="match status" value="1"/>
</dbReference>
<dbReference type="Pfam" id="PF02653">
    <property type="entry name" value="BPD_transp_2"/>
    <property type="match status" value="1"/>
</dbReference>
<keyword evidence="8" id="KW-1185">Reference proteome</keyword>
<keyword evidence="3 6" id="KW-0812">Transmembrane</keyword>
<comment type="subcellular location">
    <subcellularLocation>
        <location evidence="1">Cell membrane</location>
        <topology evidence="1">Multi-pass membrane protein</topology>
    </subcellularLocation>
</comment>
<evidence type="ECO:0000256" key="3">
    <source>
        <dbReference type="ARBA" id="ARBA00022692"/>
    </source>
</evidence>
<feature type="transmembrane region" description="Helical" evidence="6">
    <location>
        <begin position="105"/>
        <end position="126"/>
    </location>
</feature>
<feature type="transmembrane region" description="Helical" evidence="6">
    <location>
        <begin position="180"/>
        <end position="207"/>
    </location>
</feature>
<feature type="transmembrane region" description="Helical" evidence="6">
    <location>
        <begin position="236"/>
        <end position="257"/>
    </location>
</feature>
<dbReference type="RefSeq" id="WP_207679673.1">
    <property type="nucleotide sequence ID" value="NZ_CP061800.1"/>
</dbReference>
<sequence length="341" mass="37099">MKIFRYACELILTLLAVFFFTTLILHLVGAPPFEAYYHIVKGSLGSWVKVAHVITTWIPLTLCACGLLYTFRIGLWNIGIEGQMMMGAVFTTFLLRFGVESDMPVFFLTLSFIAGAIGGAVWAMIAGSLKTKGGVNEIFAGLGLNFVAQGLILWLIFGPWKRPGIASMSGTELFPPKLWLSYLSFIRLSPAGLFLALIAIGVTAFMLRYARIGLSLRAIGNNPHAAYLFGLKPDRYMLLAMIFAGGFAGLAGSIQVTGIYHRLLPAISGNYGYLALLVVMLANYNVRIVPAVAFFFACLNIGSIQLPMVLQLDSSLSGVIQGTLVLATLAVHAWRNLKLET</sequence>
<keyword evidence="5 6" id="KW-0472">Membrane</keyword>
<name>A0A975BUT6_9BACT</name>
<feature type="transmembrane region" description="Helical" evidence="6">
    <location>
        <begin position="50"/>
        <end position="71"/>
    </location>
</feature>
<keyword evidence="4 6" id="KW-1133">Transmembrane helix</keyword>
<dbReference type="InterPro" id="IPR001851">
    <property type="entry name" value="ABC_transp_permease"/>
</dbReference>
<dbReference type="PANTHER" id="PTHR47089">
    <property type="entry name" value="ABC TRANSPORTER, PERMEASE PROTEIN"/>
    <property type="match status" value="1"/>
</dbReference>
<feature type="transmembrane region" description="Helical" evidence="6">
    <location>
        <begin position="316"/>
        <end position="334"/>
    </location>
</feature>
<dbReference type="CDD" id="cd06580">
    <property type="entry name" value="TM_PBP1_transp_TpRbsC_like"/>
    <property type="match status" value="1"/>
</dbReference>
<feature type="transmembrane region" description="Helical" evidence="6">
    <location>
        <begin position="263"/>
        <end position="284"/>
    </location>
</feature>
<evidence type="ECO:0000313" key="7">
    <source>
        <dbReference type="EMBL" id="QTA92225.1"/>
    </source>
</evidence>
<organism evidence="7 8">
    <name type="scientific">Desulfonema magnum</name>
    <dbReference type="NCBI Taxonomy" id="45655"/>
    <lineage>
        <taxon>Bacteria</taxon>
        <taxon>Pseudomonadati</taxon>
        <taxon>Thermodesulfobacteriota</taxon>
        <taxon>Desulfobacteria</taxon>
        <taxon>Desulfobacterales</taxon>
        <taxon>Desulfococcaceae</taxon>
        <taxon>Desulfonema</taxon>
    </lineage>
</organism>
<protein>
    <submittedName>
        <fullName evidence="7">Branched-chain amino acid ABC transporter, permease protein</fullName>
    </submittedName>
</protein>